<reference evidence="7" key="1">
    <citation type="submission" date="2022-11" db="UniProtKB">
        <authorList>
            <consortium name="EnsemblMetazoa"/>
        </authorList>
    </citation>
    <scope>IDENTIFICATION</scope>
</reference>
<dbReference type="RefSeq" id="XP_028515634.1">
    <property type="nucleotide sequence ID" value="XM_028659833.1"/>
</dbReference>
<feature type="chain" id="PRO_5037938660" description="Kazal-like domain-containing protein" evidence="5">
    <location>
        <begin position="26"/>
        <end position="414"/>
    </location>
</feature>
<dbReference type="InterPro" id="IPR036773">
    <property type="entry name" value="TB_dom_sf"/>
</dbReference>
<dbReference type="Proteomes" id="UP000887567">
    <property type="component" value="Unplaced"/>
</dbReference>
<name>A0A913YKJ6_EXADI</name>
<dbReference type="EnsemblMetazoa" id="XM_028659833.1">
    <property type="protein sequence ID" value="XP_028515634.1"/>
    <property type="gene ID" value="LOC110241597"/>
</dbReference>
<dbReference type="KEGG" id="epa:110241597"/>
<protein>
    <recommendedName>
        <fullName evidence="6">Kazal-like domain-containing protein</fullName>
    </recommendedName>
</protein>
<dbReference type="SMART" id="SM00280">
    <property type="entry name" value="KAZAL"/>
    <property type="match status" value="3"/>
</dbReference>
<dbReference type="PANTHER" id="PTHR13866">
    <property type="entry name" value="SPARC OSTEONECTIN"/>
    <property type="match status" value="1"/>
</dbReference>
<dbReference type="CDD" id="cd00104">
    <property type="entry name" value="KAZAL_FS"/>
    <property type="match status" value="3"/>
</dbReference>
<dbReference type="PANTHER" id="PTHR13866:SF14">
    <property type="entry name" value="BM-40"/>
    <property type="match status" value="1"/>
</dbReference>
<proteinExistence type="predicted"/>
<feature type="domain" description="Kazal-like" evidence="6">
    <location>
        <begin position="144"/>
        <end position="192"/>
    </location>
</feature>
<evidence type="ECO:0000313" key="8">
    <source>
        <dbReference type="Proteomes" id="UP000887567"/>
    </source>
</evidence>
<feature type="domain" description="Kazal-like" evidence="6">
    <location>
        <begin position="216"/>
        <end position="264"/>
    </location>
</feature>
<keyword evidence="2" id="KW-0677">Repeat</keyword>
<evidence type="ECO:0000256" key="1">
    <source>
        <dbReference type="ARBA" id="ARBA00022729"/>
    </source>
</evidence>
<evidence type="ECO:0000256" key="4">
    <source>
        <dbReference type="ARBA" id="ARBA00023180"/>
    </source>
</evidence>
<keyword evidence="4" id="KW-0325">Glycoprotein</keyword>
<sequence length="414" mass="47120">MERHGCLRYIVVCFCLVLCVWSTTAIKNITYYETGGCFARINSRKKCEGFLYKNISVAQCCSRGGAYYTKRNITDKEIFRNFFFKQPNYQELNPPNSPKFLVVGMDDCKPCRVWKYSLKPVTCKNKKCTLGKVCKKIKNKVRCVCPQRNCSNKSLTVCSNFNITYLSECHMKRRACNYGREEWVMYNGSCQASCNMVRCNDNKQCIQDQSNHLYCVNCNKPCDEPIFTLCGLNNVTYNGQCDLRKATCKLGKTIGIAYAGKCREVANCNTIKCTSGQQCIMNVKKPLCIDCSTGCKSTANKPINYYGKKVCGSNHRTFPNLCALKKHICSKHVAVDVVNYGKCLLGRKFPSLSVRKFKALQRKELTVQQLLQLGNKLGVPLTLKKKARKNILMQKVSINRLLHHIYKTVTKSKI</sequence>
<organism evidence="7 8">
    <name type="scientific">Exaiptasia diaphana</name>
    <name type="common">Tropical sea anemone</name>
    <name type="synonym">Aiptasia pulchella</name>
    <dbReference type="NCBI Taxonomy" id="2652724"/>
    <lineage>
        <taxon>Eukaryota</taxon>
        <taxon>Metazoa</taxon>
        <taxon>Cnidaria</taxon>
        <taxon>Anthozoa</taxon>
        <taxon>Hexacorallia</taxon>
        <taxon>Actiniaria</taxon>
        <taxon>Aiptasiidae</taxon>
        <taxon>Exaiptasia</taxon>
    </lineage>
</organism>
<dbReference type="InterPro" id="IPR036058">
    <property type="entry name" value="Kazal_dom_sf"/>
</dbReference>
<dbReference type="GO" id="GO:0050840">
    <property type="term" value="F:extracellular matrix binding"/>
    <property type="evidence" value="ECO:0007669"/>
    <property type="project" value="TreeGrafter"/>
</dbReference>
<dbReference type="GO" id="GO:0005518">
    <property type="term" value="F:collagen binding"/>
    <property type="evidence" value="ECO:0007669"/>
    <property type="project" value="TreeGrafter"/>
</dbReference>
<dbReference type="GeneID" id="110241597"/>
<evidence type="ECO:0000256" key="3">
    <source>
        <dbReference type="ARBA" id="ARBA00023157"/>
    </source>
</evidence>
<dbReference type="Gene3D" id="3.90.290.10">
    <property type="entry name" value="TGF-beta binding (TB) domain"/>
    <property type="match status" value="1"/>
</dbReference>
<evidence type="ECO:0000313" key="7">
    <source>
        <dbReference type="EnsemblMetazoa" id="XP_028515634.1"/>
    </source>
</evidence>
<feature type="domain" description="Kazal-like" evidence="6">
    <location>
        <begin position="292"/>
        <end position="345"/>
    </location>
</feature>
<feature type="signal peptide" evidence="5">
    <location>
        <begin position="1"/>
        <end position="25"/>
    </location>
</feature>
<dbReference type="OMA" id="QRPACVC"/>
<dbReference type="PROSITE" id="PS51465">
    <property type="entry name" value="KAZAL_2"/>
    <property type="match status" value="3"/>
</dbReference>
<accession>A0A913YKJ6</accession>
<dbReference type="InterPro" id="IPR002350">
    <property type="entry name" value="Kazal_dom"/>
</dbReference>
<dbReference type="GO" id="GO:0005509">
    <property type="term" value="F:calcium ion binding"/>
    <property type="evidence" value="ECO:0007669"/>
    <property type="project" value="TreeGrafter"/>
</dbReference>
<evidence type="ECO:0000256" key="5">
    <source>
        <dbReference type="SAM" id="SignalP"/>
    </source>
</evidence>
<dbReference type="SUPFAM" id="SSF100895">
    <property type="entry name" value="Kazal-type serine protease inhibitors"/>
    <property type="match status" value="3"/>
</dbReference>
<dbReference type="GO" id="GO:0005615">
    <property type="term" value="C:extracellular space"/>
    <property type="evidence" value="ECO:0007669"/>
    <property type="project" value="TreeGrafter"/>
</dbReference>
<evidence type="ECO:0000256" key="2">
    <source>
        <dbReference type="ARBA" id="ARBA00022737"/>
    </source>
</evidence>
<dbReference type="AlphaFoldDB" id="A0A913YKJ6"/>
<dbReference type="Pfam" id="PF07648">
    <property type="entry name" value="Kazal_2"/>
    <property type="match status" value="3"/>
</dbReference>
<evidence type="ECO:0000259" key="6">
    <source>
        <dbReference type="PROSITE" id="PS51465"/>
    </source>
</evidence>
<keyword evidence="3" id="KW-1015">Disulfide bond</keyword>
<keyword evidence="1 5" id="KW-0732">Signal</keyword>
<dbReference type="Gene3D" id="3.30.60.30">
    <property type="match status" value="3"/>
</dbReference>
<keyword evidence="8" id="KW-1185">Reference proteome</keyword>
<dbReference type="OrthoDB" id="192611at2759"/>